<feature type="region of interest" description="Disordered" evidence="1">
    <location>
        <begin position="123"/>
        <end position="143"/>
    </location>
</feature>
<keyword evidence="3" id="KW-1185">Reference proteome</keyword>
<dbReference type="Proteomes" id="UP000663879">
    <property type="component" value="Unassembled WGS sequence"/>
</dbReference>
<feature type="region of interest" description="Disordered" evidence="1">
    <location>
        <begin position="276"/>
        <end position="308"/>
    </location>
</feature>
<reference evidence="2" key="1">
    <citation type="submission" date="2021-02" db="EMBL/GenBank/DDBJ databases">
        <authorList>
            <person name="Nowell W R."/>
        </authorList>
    </citation>
    <scope>NUCLEOTIDE SEQUENCE</scope>
    <source>
        <strain evidence="2">Ploen Becks lab</strain>
    </source>
</reference>
<evidence type="ECO:0000256" key="1">
    <source>
        <dbReference type="SAM" id="MobiDB-lite"/>
    </source>
</evidence>
<evidence type="ECO:0000313" key="2">
    <source>
        <dbReference type="EMBL" id="CAF0870202.1"/>
    </source>
</evidence>
<evidence type="ECO:0000313" key="3">
    <source>
        <dbReference type="Proteomes" id="UP000663879"/>
    </source>
</evidence>
<accession>A0A813XGA9</accession>
<feature type="compositionally biased region" description="Basic and acidic residues" evidence="1">
    <location>
        <begin position="281"/>
        <end position="295"/>
    </location>
</feature>
<gene>
    <name evidence="2" type="ORF">OXX778_LOCUS9893</name>
</gene>
<protein>
    <submittedName>
        <fullName evidence="2">Uncharacterized protein</fullName>
    </submittedName>
</protein>
<comment type="caution">
    <text evidence="2">The sequence shown here is derived from an EMBL/GenBank/DDBJ whole genome shotgun (WGS) entry which is preliminary data.</text>
</comment>
<dbReference type="AlphaFoldDB" id="A0A813XGA9"/>
<feature type="compositionally biased region" description="Pro residues" evidence="1">
    <location>
        <begin position="129"/>
        <end position="138"/>
    </location>
</feature>
<dbReference type="EMBL" id="CAJNOC010001504">
    <property type="protein sequence ID" value="CAF0870202.1"/>
    <property type="molecule type" value="Genomic_DNA"/>
</dbReference>
<organism evidence="2 3">
    <name type="scientific">Brachionus calyciflorus</name>
    <dbReference type="NCBI Taxonomy" id="104777"/>
    <lineage>
        <taxon>Eukaryota</taxon>
        <taxon>Metazoa</taxon>
        <taxon>Spiralia</taxon>
        <taxon>Gnathifera</taxon>
        <taxon>Rotifera</taxon>
        <taxon>Eurotatoria</taxon>
        <taxon>Monogononta</taxon>
        <taxon>Pseudotrocha</taxon>
        <taxon>Ploima</taxon>
        <taxon>Brachionidae</taxon>
        <taxon>Brachionus</taxon>
    </lineage>
</organism>
<proteinExistence type="predicted"/>
<sequence>MPSKTFQPLLFDSFKYKLPDTTYIDHYGKKHKRKEFNTTVYRTFSGIINQRERMTVMTQRSRPFKTSSFIQTFDKSQNNNSNNPSRNAVNFDKKVVVKEISNRGSSAGSSSITISNLDTNEKNHVKLVSPPPPTPPASSPAKSLVDVPIERIDKIVEKISSITDNNKDSKFDYHWMVFKQEETPSHIIESKKRLGQIKEPNVIPGQAKEKQVKIPEKEINNLKIEDRIEPVKAVNKHWIQWDNPKTPDNIAEIRRRLGDDRYRKNNTLYNVSRSQTISSFDRSKPDLSKENETKEPTQVLASNEDSQKQEVSLIETKLDENGAKYYVSYEPKTEYVQTSFKTNLPFYQIAKTFNYFDKENNELVENYFDATANYLNNEAISEPKNYILPSNENEQASNEKNTQDSKSVPFQTWLKTANDQDREAVLKILSDIESDKSKSNQMNQLETRVSSRVSNNQQMNNYVKLKSKNVTQHPHQQQTQILLKKRPSTSNSVRKLGVTRNKYNAPIDENLEKILLKHTLWSNEINGPATVHFGYNV</sequence>
<name>A0A813XGA9_9BILA</name>